<evidence type="ECO:0000259" key="2">
    <source>
        <dbReference type="Pfam" id="PF04194"/>
    </source>
</evidence>
<dbReference type="GO" id="GO:0030490">
    <property type="term" value="P:maturation of SSU-rRNA"/>
    <property type="evidence" value="ECO:0007669"/>
    <property type="project" value="TreeGrafter"/>
</dbReference>
<feature type="compositionally biased region" description="Low complexity" evidence="1">
    <location>
        <begin position="133"/>
        <end position="151"/>
    </location>
</feature>
<dbReference type="Proteomes" id="UP001174934">
    <property type="component" value="Unassembled WGS sequence"/>
</dbReference>
<feature type="compositionally biased region" description="Gly residues" evidence="1">
    <location>
        <begin position="152"/>
        <end position="162"/>
    </location>
</feature>
<feature type="domain" description="Programmed cell death protein 2 C-terminal" evidence="2">
    <location>
        <begin position="245"/>
        <end position="380"/>
    </location>
</feature>
<feature type="region of interest" description="Disordered" evidence="1">
    <location>
        <begin position="112"/>
        <end position="190"/>
    </location>
</feature>
<dbReference type="InterPro" id="IPR007320">
    <property type="entry name" value="PDCD2_C"/>
</dbReference>
<gene>
    <name evidence="3" type="ORF">B0T17DRAFT_617073</name>
</gene>
<organism evidence="3 4">
    <name type="scientific">Bombardia bombarda</name>
    <dbReference type="NCBI Taxonomy" id="252184"/>
    <lineage>
        <taxon>Eukaryota</taxon>
        <taxon>Fungi</taxon>
        <taxon>Dikarya</taxon>
        <taxon>Ascomycota</taxon>
        <taxon>Pezizomycotina</taxon>
        <taxon>Sordariomycetes</taxon>
        <taxon>Sordariomycetidae</taxon>
        <taxon>Sordariales</taxon>
        <taxon>Lasiosphaeriaceae</taxon>
        <taxon>Bombardia</taxon>
    </lineage>
</organism>
<accession>A0AA40C4Y3</accession>
<dbReference type="Pfam" id="PF04194">
    <property type="entry name" value="PDCD2_C"/>
    <property type="match status" value="1"/>
</dbReference>
<comment type="caution">
    <text evidence="3">The sequence shown here is derived from an EMBL/GenBank/DDBJ whole genome shotgun (WGS) entry which is preliminary data.</text>
</comment>
<dbReference type="GO" id="GO:0005737">
    <property type="term" value="C:cytoplasm"/>
    <property type="evidence" value="ECO:0007669"/>
    <property type="project" value="InterPro"/>
</dbReference>
<dbReference type="PANTHER" id="PTHR47524:SF1">
    <property type="entry name" value="20S RRNA ACCUMULATION PROTEIN 4"/>
    <property type="match status" value="1"/>
</dbReference>
<protein>
    <submittedName>
        <fullName evidence="3">Programmed cell death protein 2</fullName>
    </submittedName>
</protein>
<proteinExistence type="predicted"/>
<evidence type="ECO:0000313" key="4">
    <source>
        <dbReference type="Proteomes" id="UP001174934"/>
    </source>
</evidence>
<evidence type="ECO:0000313" key="3">
    <source>
        <dbReference type="EMBL" id="KAK0624919.1"/>
    </source>
</evidence>
<dbReference type="PANTHER" id="PTHR47524">
    <property type="entry name" value="20S RRNA ACCUMULATION PROTEIN 4"/>
    <property type="match status" value="1"/>
</dbReference>
<reference evidence="3" key="1">
    <citation type="submission" date="2023-06" db="EMBL/GenBank/DDBJ databases">
        <title>Genome-scale phylogeny and comparative genomics of the fungal order Sordariales.</title>
        <authorList>
            <consortium name="Lawrence Berkeley National Laboratory"/>
            <person name="Hensen N."/>
            <person name="Bonometti L."/>
            <person name="Westerberg I."/>
            <person name="Brannstrom I.O."/>
            <person name="Guillou S."/>
            <person name="Cros-Aarteil S."/>
            <person name="Calhoun S."/>
            <person name="Haridas S."/>
            <person name="Kuo A."/>
            <person name="Mondo S."/>
            <person name="Pangilinan J."/>
            <person name="Riley R."/>
            <person name="LaButti K."/>
            <person name="Andreopoulos B."/>
            <person name="Lipzen A."/>
            <person name="Chen C."/>
            <person name="Yanf M."/>
            <person name="Daum C."/>
            <person name="Ng V."/>
            <person name="Clum A."/>
            <person name="Steindorff A."/>
            <person name="Ohm R."/>
            <person name="Martin F."/>
            <person name="Silar P."/>
            <person name="Natvig D."/>
            <person name="Lalanne C."/>
            <person name="Gautier V."/>
            <person name="Ament-velasquez S.L."/>
            <person name="Kruys A."/>
            <person name="Hutchinson M.I."/>
            <person name="Powell A.J."/>
            <person name="Barry K."/>
            <person name="Miller A.N."/>
            <person name="Grigoriev I.V."/>
            <person name="Debuchy R."/>
            <person name="Gladieux P."/>
            <person name="Thoren M.H."/>
            <person name="Johannesson H."/>
        </authorList>
    </citation>
    <scope>NUCLEOTIDE SEQUENCE</scope>
    <source>
        <strain evidence="3">SMH3391-2</strain>
    </source>
</reference>
<dbReference type="AlphaFoldDB" id="A0AA40C4Y3"/>
<sequence>MAPYDSDSSGGEDNDFTETNVLLGYASTDSNGEEISRLGGRPDWIDPAKAPSAALARCKVCKDLMVLLLQLNAELPDRFPGHERRVYIFSCRRKSCRRKEGSVRAVRGVRISPDAPSAEARAAEKKKKEGPKESAAAPALPKASAQGLGQALFGGSGGGAGGARVNPFASPSATTRPPSEPWPETSAQPKPYPVRWIADAEYETINPTPTIGFNTEMLPMDVDDSATGGSGGGKEDKDVFESSMDNTFQKFADRVGQNPEQCIRYEFAGQPLLYTKGDAVGRLLSGGNGGGEGKVKVMTSSGSGKGGIPKCGNCGAGRVFEVQLTPQAIEELEEWDGEDGLLEGMEWGTVIVGVCERDCQEGGVGVGEAGYVEEWVGVQWEELVVKR</sequence>
<feature type="compositionally biased region" description="Basic and acidic residues" evidence="1">
    <location>
        <begin position="121"/>
        <end position="132"/>
    </location>
</feature>
<keyword evidence="4" id="KW-1185">Reference proteome</keyword>
<name>A0AA40C4Y3_9PEZI</name>
<evidence type="ECO:0000256" key="1">
    <source>
        <dbReference type="SAM" id="MobiDB-lite"/>
    </source>
</evidence>
<dbReference type="EMBL" id="JAULSR010000003">
    <property type="protein sequence ID" value="KAK0624919.1"/>
    <property type="molecule type" value="Genomic_DNA"/>
</dbReference>